<reference evidence="1 2" key="1">
    <citation type="submission" date="2017-04" db="EMBL/GenBank/DDBJ databases">
        <title>The genome sequence of Parageobacillus galactosidasius DSM 18751.</title>
        <authorList>
            <person name="Ramaloko W.T."/>
            <person name="Koen N."/>
            <person name="Polliack S."/>
            <person name="Aliyu H."/>
            <person name="Lebre P."/>
            <person name="Mohr T."/>
            <person name="Oswald F."/>
            <person name="Zwick M."/>
            <person name="Neumann A."/>
            <person name="Syldatk C."/>
            <person name="Cowan D."/>
            <person name="De Maayer P."/>
        </authorList>
    </citation>
    <scope>NUCLEOTIDE SEQUENCE [LARGE SCALE GENOMIC DNA]</scope>
    <source>
        <strain evidence="1 2">DSM 18751</strain>
    </source>
</reference>
<name>A0A226QQJ0_9BACL</name>
<dbReference type="EMBL" id="NDYL01000001">
    <property type="protein sequence ID" value="OXB94763.1"/>
    <property type="molecule type" value="Genomic_DNA"/>
</dbReference>
<evidence type="ECO:0000313" key="1">
    <source>
        <dbReference type="EMBL" id="OXB94763.1"/>
    </source>
</evidence>
<dbReference type="AlphaFoldDB" id="A0A226QQJ0"/>
<comment type="caution">
    <text evidence="1">The sequence shown here is derived from an EMBL/GenBank/DDBJ whole genome shotgun (WGS) entry which is preliminary data.</text>
</comment>
<sequence length="688" mass="76471">MNVKSLKKLISLLPDGAKKNMLLRKLEALQAKQSDGLSDEFSLKPTGHIKIEAIDEDGNVVGVLADQPNLVVNGAEEILLRAFSGDPERMLFKNRIPKGGSTGVYHVQLNKIIDVVNGQNVVVHHPNELWKVVNDEDFDIDYSYYPITVYVKEEVSKEPGMKAFSITTTPGPNTAPLTSEVYSTYTNLFIGIGDGKNYAVPLDDSRLTFSSGFTGDATRKETTTLNDEVTFTEKMSHFVVEYMKHNKGGQLEIYVDGVLNQTIETYDSSLADGVEVPAFVEISVDPTKETAVRLKFSGADPSVTNPKIVLTGIRFDAFSKNMNGLISEIPTFVTKFDTPEVYNTTTVAPYTIQLKHYPVIADSVSIEYEGNAMQRVTDMNDVAEGKFFVDEMTGKVYFNRALTGLFVTYEITGEIHEDEIATSLTTVQVEVPVNESLTPDGSNKVFTLSHNNLVAGSVTVKLNDVELSMPADYTVNHSTGTITFTTAPASDSTLVVDYKYKENALKYELQKPIKDSFVRLFDQNKNELTLIEDTAGFDEANFLIDENDVNRKTLIIHPKTLGGNAITRLDVYYKSDAQPGIPTNYKRQVILKPKTENEYPWFELDKGSVQFVAEFKEGIPNYNVTIREMGLFDGPRVDDQVTGYKGYPVKAFSLVRVGETRKEVSTGIRVTWTITLLNENGQPFKGGF</sequence>
<keyword evidence="2" id="KW-1185">Reference proteome</keyword>
<organism evidence="1 2">
    <name type="scientific">Parageobacillus galactosidasius</name>
    <dbReference type="NCBI Taxonomy" id="883812"/>
    <lineage>
        <taxon>Bacteria</taxon>
        <taxon>Bacillati</taxon>
        <taxon>Bacillota</taxon>
        <taxon>Bacilli</taxon>
        <taxon>Bacillales</taxon>
        <taxon>Anoxybacillaceae</taxon>
        <taxon>Parageobacillus</taxon>
    </lineage>
</organism>
<evidence type="ECO:0000313" key="2">
    <source>
        <dbReference type="Proteomes" id="UP000198394"/>
    </source>
</evidence>
<dbReference type="Proteomes" id="UP000198394">
    <property type="component" value="Unassembled WGS sequence"/>
</dbReference>
<proteinExistence type="predicted"/>
<gene>
    <name evidence="1" type="ORF">B9L23_07830</name>
</gene>
<dbReference type="RefSeq" id="WP_089097217.1">
    <property type="nucleotide sequence ID" value="NZ_NDYL01000001.1"/>
</dbReference>
<protein>
    <submittedName>
        <fullName evidence="1">Uncharacterized protein</fullName>
    </submittedName>
</protein>
<accession>A0A226QQJ0</accession>